<comment type="similarity">
    <text evidence="3 8">Belongs to the inositol monophosphatase superfamily.</text>
</comment>
<keyword evidence="5 8" id="KW-0378">Hydrolase</keyword>
<keyword evidence="4 7" id="KW-0479">Metal-binding</keyword>
<accession>A0A1F5NEJ1</accession>
<dbReference type="PROSITE" id="PS00630">
    <property type="entry name" value="IMP_2"/>
    <property type="match status" value="1"/>
</dbReference>
<dbReference type="Gene3D" id="3.40.190.80">
    <property type="match status" value="1"/>
</dbReference>
<evidence type="ECO:0000256" key="6">
    <source>
        <dbReference type="ARBA" id="ARBA00022842"/>
    </source>
</evidence>
<dbReference type="Gene3D" id="3.30.540.10">
    <property type="entry name" value="Fructose-1,6-Bisphosphatase, subunit A, domain 1"/>
    <property type="match status" value="1"/>
</dbReference>
<evidence type="ECO:0000313" key="10">
    <source>
        <dbReference type="Proteomes" id="UP000176547"/>
    </source>
</evidence>
<evidence type="ECO:0000256" key="3">
    <source>
        <dbReference type="ARBA" id="ARBA00009759"/>
    </source>
</evidence>
<dbReference type="EC" id="3.1.3.25" evidence="8"/>
<feature type="binding site" evidence="7">
    <location>
        <position position="68"/>
    </location>
    <ligand>
        <name>Mg(2+)</name>
        <dbReference type="ChEBI" id="CHEBI:18420"/>
        <label>1</label>
        <note>catalytic</note>
    </ligand>
</feature>
<keyword evidence="6 7" id="KW-0460">Magnesium</keyword>
<dbReference type="InterPro" id="IPR020550">
    <property type="entry name" value="Inositol_monophosphatase_CS"/>
</dbReference>
<reference evidence="9 10" key="1">
    <citation type="journal article" date="2016" name="Nat. Commun.">
        <title>Thousands of microbial genomes shed light on interconnected biogeochemical processes in an aquifer system.</title>
        <authorList>
            <person name="Anantharaman K."/>
            <person name="Brown C.T."/>
            <person name="Hug L.A."/>
            <person name="Sharon I."/>
            <person name="Castelle C.J."/>
            <person name="Probst A.J."/>
            <person name="Thomas B.C."/>
            <person name="Singh A."/>
            <person name="Wilkins M.J."/>
            <person name="Karaoz U."/>
            <person name="Brodie E.L."/>
            <person name="Williams K.H."/>
            <person name="Hubbard S.S."/>
            <person name="Banfield J.F."/>
        </authorList>
    </citation>
    <scope>NUCLEOTIDE SEQUENCE [LARGE SCALE GENOMIC DNA]</scope>
</reference>
<dbReference type="PRINTS" id="PR00377">
    <property type="entry name" value="IMPHPHTASES"/>
</dbReference>
<dbReference type="SUPFAM" id="SSF56655">
    <property type="entry name" value="Carbohydrate phosphatase"/>
    <property type="match status" value="1"/>
</dbReference>
<dbReference type="GO" id="GO:0007165">
    <property type="term" value="P:signal transduction"/>
    <property type="evidence" value="ECO:0007669"/>
    <property type="project" value="TreeGrafter"/>
</dbReference>
<feature type="binding site" evidence="7">
    <location>
        <position position="87"/>
    </location>
    <ligand>
        <name>Mg(2+)</name>
        <dbReference type="ChEBI" id="CHEBI:18420"/>
        <label>1</label>
        <note>catalytic</note>
    </ligand>
</feature>
<dbReference type="AlphaFoldDB" id="A0A1F5NEJ1"/>
<feature type="binding site" evidence="7">
    <location>
        <position position="86"/>
    </location>
    <ligand>
        <name>Mg(2+)</name>
        <dbReference type="ChEBI" id="CHEBI:18420"/>
        <label>1</label>
        <note>catalytic</note>
    </ligand>
</feature>
<feature type="binding site" evidence="7">
    <location>
        <position position="212"/>
    </location>
    <ligand>
        <name>Mg(2+)</name>
        <dbReference type="ChEBI" id="CHEBI:18420"/>
        <label>1</label>
        <note>catalytic</note>
    </ligand>
</feature>
<proteinExistence type="inferred from homology"/>
<evidence type="ECO:0000256" key="5">
    <source>
        <dbReference type="ARBA" id="ARBA00022801"/>
    </source>
</evidence>
<dbReference type="InterPro" id="IPR000760">
    <property type="entry name" value="Inositol_monophosphatase-like"/>
</dbReference>
<evidence type="ECO:0000256" key="2">
    <source>
        <dbReference type="ARBA" id="ARBA00001946"/>
    </source>
</evidence>
<dbReference type="GO" id="GO:0046872">
    <property type="term" value="F:metal ion binding"/>
    <property type="evidence" value="ECO:0007669"/>
    <property type="project" value="UniProtKB-KW"/>
</dbReference>
<dbReference type="CDD" id="cd01639">
    <property type="entry name" value="IMPase"/>
    <property type="match status" value="1"/>
</dbReference>
<feature type="binding site" evidence="7">
    <location>
        <position position="84"/>
    </location>
    <ligand>
        <name>Mg(2+)</name>
        <dbReference type="ChEBI" id="CHEBI:18420"/>
        <label>1</label>
        <note>catalytic</note>
    </ligand>
</feature>
<evidence type="ECO:0000313" key="9">
    <source>
        <dbReference type="EMBL" id="OGE76089.1"/>
    </source>
</evidence>
<protein>
    <recommendedName>
        <fullName evidence="8">Inositol-1-monophosphatase</fullName>
        <ecNumber evidence="8">3.1.3.25</ecNumber>
    </recommendedName>
</protein>
<evidence type="ECO:0000256" key="1">
    <source>
        <dbReference type="ARBA" id="ARBA00001033"/>
    </source>
</evidence>
<name>A0A1F5NEJ1_9BACT</name>
<dbReference type="EMBL" id="MFEG01000018">
    <property type="protein sequence ID" value="OGE76089.1"/>
    <property type="molecule type" value="Genomic_DNA"/>
</dbReference>
<organism evidence="9 10">
    <name type="scientific">Candidatus Doudnabacteria bacterium RIFCSPHIGHO2_01_52_17</name>
    <dbReference type="NCBI Taxonomy" id="1817820"/>
    <lineage>
        <taxon>Bacteria</taxon>
        <taxon>Candidatus Doudnaibacteriota</taxon>
    </lineage>
</organism>
<dbReference type="PROSITE" id="PS00629">
    <property type="entry name" value="IMP_1"/>
    <property type="match status" value="1"/>
</dbReference>
<comment type="caution">
    <text evidence="9">The sequence shown here is derived from an EMBL/GenBank/DDBJ whole genome shotgun (WGS) entry which is preliminary data.</text>
</comment>
<dbReference type="InterPro" id="IPR020583">
    <property type="entry name" value="Inositol_monoP_metal-BS"/>
</dbReference>
<dbReference type="GO" id="GO:0008934">
    <property type="term" value="F:inositol monophosphate 1-phosphatase activity"/>
    <property type="evidence" value="ECO:0007669"/>
    <property type="project" value="InterPro"/>
</dbReference>
<comment type="cofactor">
    <cofactor evidence="2 7 8">
        <name>Mg(2+)</name>
        <dbReference type="ChEBI" id="CHEBI:18420"/>
    </cofactor>
</comment>
<gene>
    <name evidence="9" type="ORF">A3K06_00495</name>
</gene>
<dbReference type="Pfam" id="PF00459">
    <property type="entry name" value="Inositol_P"/>
    <property type="match status" value="1"/>
</dbReference>
<evidence type="ECO:0000256" key="8">
    <source>
        <dbReference type="RuleBase" id="RU364068"/>
    </source>
</evidence>
<dbReference type="PANTHER" id="PTHR20854">
    <property type="entry name" value="INOSITOL MONOPHOSPHATASE"/>
    <property type="match status" value="1"/>
</dbReference>
<evidence type="ECO:0000256" key="4">
    <source>
        <dbReference type="ARBA" id="ARBA00022723"/>
    </source>
</evidence>
<dbReference type="InterPro" id="IPR033942">
    <property type="entry name" value="IMPase"/>
</dbReference>
<comment type="catalytic activity">
    <reaction evidence="1 8">
        <text>a myo-inositol phosphate + H2O = myo-inositol + phosphate</text>
        <dbReference type="Rhea" id="RHEA:24056"/>
        <dbReference type="ChEBI" id="CHEBI:15377"/>
        <dbReference type="ChEBI" id="CHEBI:17268"/>
        <dbReference type="ChEBI" id="CHEBI:43474"/>
        <dbReference type="ChEBI" id="CHEBI:84139"/>
        <dbReference type="EC" id="3.1.3.25"/>
    </reaction>
</comment>
<dbReference type="PANTHER" id="PTHR20854:SF4">
    <property type="entry name" value="INOSITOL-1-MONOPHOSPHATASE-RELATED"/>
    <property type="match status" value="1"/>
</dbReference>
<evidence type="ECO:0000256" key="7">
    <source>
        <dbReference type="PIRSR" id="PIRSR600760-2"/>
    </source>
</evidence>
<dbReference type="GO" id="GO:0006020">
    <property type="term" value="P:inositol metabolic process"/>
    <property type="evidence" value="ECO:0007669"/>
    <property type="project" value="TreeGrafter"/>
</dbReference>
<dbReference type="Proteomes" id="UP000176547">
    <property type="component" value="Unassembled WGS sequence"/>
</dbReference>
<sequence length="255" mass="27682">MEKHLKIALRAARAANKILRAGFATNFKTKAKPGEIVANSFTKYDLLAQKAILKILNSAFPSHSYLAEEGVNLVKQSDYQWIVDPLDGTTNFSRGLPYFSSSIALAHKGKVVLGVVALPLQNEFYWAVAKHGTFMNGRRVRVSKVSNLKAAAVDVSTIRSSRETMKKFAETLDRLASVPTIIRVNGSVATDLARVAGGKEDASIFHNMNAWDIAAGTLLVTEAGGKITVRDPKNPQTQVVASNRAIHGALLKLLK</sequence>
<dbReference type="GO" id="GO:0046854">
    <property type="term" value="P:phosphatidylinositol phosphate biosynthetic process"/>
    <property type="evidence" value="ECO:0007669"/>
    <property type="project" value="InterPro"/>
</dbReference>